<gene>
    <name evidence="2" type="ORF">BU14_0264s0003</name>
</gene>
<dbReference type="EMBL" id="KV918927">
    <property type="protein sequence ID" value="OSX74850.1"/>
    <property type="molecule type" value="Genomic_DNA"/>
</dbReference>
<feature type="compositionally biased region" description="Low complexity" evidence="1">
    <location>
        <begin position="108"/>
        <end position="127"/>
    </location>
</feature>
<evidence type="ECO:0000256" key="1">
    <source>
        <dbReference type="SAM" id="MobiDB-lite"/>
    </source>
</evidence>
<feature type="compositionally biased region" description="Pro residues" evidence="1">
    <location>
        <begin position="97"/>
        <end position="107"/>
    </location>
</feature>
<feature type="compositionally biased region" description="Pro residues" evidence="1">
    <location>
        <begin position="128"/>
        <end position="184"/>
    </location>
</feature>
<proteinExistence type="predicted"/>
<accession>A0A1X6P274</accession>
<keyword evidence="3" id="KW-1185">Reference proteome</keyword>
<dbReference type="Proteomes" id="UP000218209">
    <property type="component" value="Unassembled WGS sequence"/>
</dbReference>
<protein>
    <submittedName>
        <fullName evidence="2">Uncharacterized protein</fullName>
    </submittedName>
</protein>
<reference evidence="2 3" key="1">
    <citation type="submission" date="2017-03" db="EMBL/GenBank/DDBJ databases">
        <title>WGS assembly of Porphyra umbilicalis.</title>
        <authorList>
            <person name="Brawley S.H."/>
            <person name="Blouin N.A."/>
            <person name="Ficko-Blean E."/>
            <person name="Wheeler G.L."/>
            <person name="Lohr M."/>
            <person name="Goodson H.V."/>
            <person name="Jenkins J.W."/>
            <person name="Blaby-Haas C.E."/>
            <person name="Helliwell K.E."/>
            <person name="Chan C."/>
            <person name="Marriage T."/>
            <person name="Bhattacharya D."/>
            <person name="Klein A.S."/>
            <person name="Badis Y."/>
            <person name="Brodie J."/>
            <person name="Cao Y."/>
            <person name="Collen J."/>
            <person name="Dittami S.M."/>
            <person name="Gachon C.M."/>
            <person name="Green B.R."/>
            <person name="Karpowicz S."/>
            <person name="Kim J.W."/>
            <person name="Kudahl U."/>
            <person name="Lin S."/>
            <person name="Michel G."/>
            <person name="Mittag M."/>
            <person name="Olson B.J."/>
            <person name="Pangilinan J."/>
            <person name="Peng Y."/>
            <person name="Qiu H."/>
            <person name="Shu S."/>
            <person name="Singer J.T."/>
            <person name="Smith A.G."/>
            <person name="Sprecher B.N."/>
            <person name="Wagner V."/>
            <person name="Wang W."/>
            <person name="Wang Z.-Y."/>
            <person name="Yan J."/>
            <person name="Yarish C."/>
            <person name="Zoeuner-Riek S."/>
            <person name="Zhuang Y."/>
            <person name="Zou Y."/>
            <person name="Lindquist E.A."/>
            <person name="Grimwood J."/>
            <person name="Barry K."/>
            <person name="Rokhsar D.S."/>
            <person name="Schmutz J."/>
            <person name="Stiller J.W."/>
            <person name="Grossman A.R."/>
            <person name="Prochnik S.E."/>
        </authorList>
    </citation>
    <scope>NUCLEOTIDE SEQUENCE [LARGE SCALE GENOMIC DNA]</scope>
    <source>
        <strain evidence="2">4086291</strain>
    </source>
</reference>
<evidence type="ECO:0000313" key="2">
    <source>
        <dbReference type="EMBL" id="OSX74850.1"/>
    </source>
</evidence>
<organism evidence="2 3">
    <name type="scientific">Porphyra umbilicalis</name>
    <name type="common">Purple laver</name>
    <name type="synonym">Red alga</name>
    <dbReference type="NCBI Taxonomy" id="2786"/>
    <lineage>
        <taxon>Eukaryota</taxon>
        <taxon>Rhodophyta</taxon>
        <taxon>Bangiophyceae</taxon>
        <taxon>Bangiales</taxon>
        <taxon>Bangiaceae</taxon>
        <taxon>Porphyra</taxon>
    </lineage>
</organism>
<feature type="region of interest" description="Disordered" evidence="1">
    <location>
        <begin position="64"/>
        <end position="184"/>
    </location>
</feature>
<name>A0A1X6P274_PORUM</name>
<dbReference type="AlphaFoldDB" id="A0A1X6P274"/>
<sequence>MLAAENAAGNAPTACPVAACARRVKAAPNKAPMALHLARCHLFSEVPAATVREMTLAPCPRCRQPYRARKPRSGSSPLAMQVRKCKAGDALPVAAAAPPPPPAPPPSASGAPVNATPAPAAGTASASGPPPSPPSSPSRTPTPPSTPPPSSALPPPPPPLPPPSPSSSPPVDPDSPPPPLFTAD</sequence>
<evidence type="ECO:0000313" key="3">
    <source>
        <dbReference type="Proteomes" id="UP000218209"/>
    </source>
</evidence>